<evidence type="ECO:0000256" key="2">
    <source>
        <dbReference type="SAM" id="MobiDB-lite"/>
    </source>
</evidence>
<feature type="compositionally biased region" description="Basic residues" evidence="2">
    <location>
        <begin position="21"/>
        <end position="30"/>
    </location>
</feature>
<sequence>MCTYNSKVISSSSHLPDTRKPKPKPKRVQKHIQIQVHCRLNRENGIIEEKLKQEMEIKNLKLYMENMNILKENEKLRKKASQLHQENQVLLSEIMKKFSLLQNGIRVRERQENTKP</sequence>
<feature type="compositionally biased region" description="Polar residues" evidence="2">
    <location>
        <begin position="1"/>
        <end position="15"/>
    </location>
</feature>
<dbReference type="AlphaFoldDB" id="A0A5N6MLQ9"/>
<dbReference type="InterPro" id="IPR039312">
    <property type="entry name" value="ZPR"/>
</dbReference>
<protein>
    <submittedName>
        <fullName evidence="3">Uncharacterized protein</fullName>
    </submittedName>
</protein>
<gene>
    <name evidence="3" type="ORF">E3N88_30485</name>
</gene>
<comment type="caution">
    <text evidence="3">The sequence shown here is derived from an EMBL/GenBank/DDBJ whole genome shotgun (WGS) entry which is preliminary data.</text>
</comment>
<proteinExistence type="predicted"/>
<accession>A0A5N6MLQ9</accession>
<keyword evidence="4" id="KW-1185">Reference proteome</keyword>
<dbReference type="PANTHER" id="PTHR33601">
    <property type="entry name" value="PROTEIN LITTLE ZIPPER 4"/>
    <property type="match status" value="1"/>
</dbReference>
<dbReference type="EMBL" id="SZYD01000015">
    <property type="protein sequence ID" value="KAD3641261.1"/>
    <property type="molecule type" value="Genomic_DNA"/>
</dbReference>
<reference evidence="3 4" key="1">
    <citation type="submission" date="2019-05" db="EMBL/GenBank/DDBJ databases">
        <title>Mikania micrantha, genome provides insights into the molecular mechanism of rapid growth.</title>
        <authorList>
            <person name="Liu B."/>
        </authorList>
    </citation>
    <scope>NUCLEOTIDE SEQUENCE [LARGE SCALE GENOMIC DNA]</scope>
    <source>
        <strain evidence="3">NLD-2019</strain>
        <tissue evidence="3">Leaf</tissue>
    </source>
</reference>
<evidence type="ECO:0000256" key="1">
    <source>
        <dbReference type="SAM" id="Coils"/>
    </source>
</evidence>
<dbReference type="PANTHER" id="PTHR33601:SF21">
    <property type="entry name" value="PROTEIN LITTLE ZIPPER 1-LIKE"/>
    <property type="match status" value="1"/>
</dbReference>
<feature type="coiled-coil region" evidence="1">
    <location>
        <begin position="66"/>
        <end position="93"/>
    </location>
</feature>
<evidence type="ECO:0000313" key="3">
    <source>
        <dbReference type="EMBL" id="KAD3641261.1"/>
    </source>
</evidence>
<dbReference type="Proteomes" id="UP000326396">
    <property type="component" value="Linkage Group LG5"/>
</dbReference>
<feature type="region of interest" description="Disordered" evidence="2">
    <location>
        <begin position="1"/>
        <end position="31"/>
    </location>
</feature>
<evidence type="ECO:0000313" key="4">
    <source>
        <dbReference type="Proteomes" id="UP000326396"/>
    </source>
</evidence>
<keyword evidence="1" id="KW-0175">Coiled coil</keyword>
<dbReference type="OrthoDB" id="1918054at2759"/>
<name>A0A5N6MLQ9_9ASTR</name>
<organism evidence="3 4">
    <name type="scientific">Mikania micrantha</name>
    <name type="common">bitter vine</name>
    <dbReference type="NCBI Taxonomy" id="192012"/>
    <lineage>
        <taxon>Eukaryota</taxon>
        <taxon>Viridiplantae</taxon>
        <taxon>Streptophyta</taxon>
        <taxon>Embryophyta</taxon>
        <taxon>Tracheophyta</taxon>
        <taxon>Spermatophyta</taxon>
        <taxon>Magnoliopsida</taxon>
        <taxon>eudicotyledons</taxon>
        <taxon>Gunneridae</taxon>
        <taxon>Pentapetalae</taxon>
        <taxon>asterids</taxon>
        <taxon>campanulids</taxon>
        <taxon>Asterales</taxon>
        <taxon>Asteraceae</taxon>
        <taxon>Asteroideae</taxon>
        <taxon>Heliantheae alliance</taxon>
        <taxon>Eupatorieae</taxon>
        <taxon>Mikania</taxon>
    </lineage>
</organism>